<sequence>MGAKAPLYQTLSLVLFLGLWPSIASALELPRALEMAHERDGSLSALEARASGLREQSVAAGRLPDPKLLLGYEESEMMSEFMVGVRQEFPRSSRLNLRSQQFEHQADAQLARQEDWQRQLNRNVQRAYLELWYQQRAVDIVDHHSNLLRDLADVARQQYAAGRLSQQQMLMLELEQAMQQDRLTGILSARDDARSALARWVGEAAWQQKLPHDLPDLASVPPVDELLSALPAHPAITADDAAIRALESDVRLSGQYYSGFMVDALYARADNDDQTFTIMVEVGIPIAPGRLQERNASAARQRSSAASLDRIEKLRQLESDLRTQHQRWQHLQERIELSRTTVLPHSRIVSDAAASGYQNLSANFDGLLRAAVYELENQLRHQRLLADAAQVQANLLYYSNGAHHE</sequence>
<dbReference type="GO" id="GO:0015562">
    <property type="term" value="F:efflux transmembrane transporter activity"/>
    <property type="evidence" value="ECO:0007669"/>
    <property type="project" value="InterPro"/>
</dbReference>
<dbReference type="STRING" id="653733.Selin_0033"/>
<dbReference type="EMBL" id="CP002432">
    <property type="protein sequence ID" value="ADU64792.1"/>
    <property type="molecule type" value="Genomic_DNA"/>
</dbReference>
<dbReference type="GO" id="GO:1990281">
    <property type="term" value="C:efflux pump complex"/>
    <property type="evidence" value="ECO:0007669"/>
    <property type="project" value="TreeGrafter"/>
</dbReference>
<dbReference type="KEGG" id="din:Selin_0033"/>
<dbReference type="AlphaFoldDB" id="E6W4R4"/>
<dbReference type="GO" id="GO:0009279">
    <property type="term" value="C:cell outer membrane"/>
    <property type="evidence" value="ECO:0007669"/>
    <property type="project" value="UniProtKB-SubCell"/>
</dbReference>
<keyword evidence="7" id="KW-1185">Reference proteome</keyword>
<dbReference type="InterPro" id="IPR051906">
    <property type="entry name" value="TolC-like"/>
</dbReference>
<keyword evidence="4" id="KW-0472">Membrane</keyword>
<keyword evidence="2" id="KW-1134">Transmembrane beta strand</keyword>
<accession>E6W4R4</accession>
<dbReference type="HOGENOM" id="CLU_012817_15_1_0"/>
<evidence type="ECO:0000256" key="2">
    <source>
        <dbReference type="ARBA" id="ARBA00022452"/>
    </source>
</evidence>
<proteinExistence type="predicted"/>
<dbReference type="Proteomes" id="UP000002572">
    <property type="component" value="Chromosome"/>
</dbReference>
<gene>
    <name evidence="6" type="ordered locus">Selin_0033</name>
</gene>
<dbReference type="PANTHER" id="PTHR30026">
    <property type="entry name" value="OUTER MEMBRANE PROTEIN TOLC"/>
    <property type="match status" value="1"/>
</dbReference>
<dbReference type="PANTHER" id="PTHR30026:SF20">
    <property type="entry name" value="OUTER MEMBRANE PROTEIN TOLC"/>
    <property type="match status" value="1"/>
</dbReference>
<dbReference type="InParanoid" id="E6W4R4"/>
<dbReference type="GO" id="GO:0015288">
    <property type="term" value="F:porin activity"/>
    <property type="evidence" value="ECO:0007669"/>
    <property type="project" value="TreeGrafter"/>
</dbReference>
<dbReference type="SUPFAM" id="SSF56954">
    <property type="entry name" value="Outer membrane efflux proteins (OEP)"/>
    <property type="match status" value="1"/>
</dbReference>
<protein>
    <submittedName>
        <fullName evidence="6">Outer membrane protein</fullName>
    </submittedName>
</protein>
<evidence type="ECO:0000256" key="3">
    <source>
        <dbReference type="ARBA" id="ARBA00022692"/>
    </source>
</evidence>
<keyword evidence="3" id="KW-0812">Transmembrane</keyword>
<evidence type="ECO:0000256" key="1">
    <source>
        <dbReference type="ARBA" id="ARBA00004442"/>
    </source>
</evidence>
<dbReference type="eggNOG" id="COG1538">
    <property type="taxonomic scope" value="Bacteria"/>
</dbReference>
<evidence type="ECO:0000256" key="5">
    <source>
        <dbReference type="ARBA" id="ARBA00023237"/>
    </source>
</evidence>
<reference evidence="6 7" key="1">
    <citation type="submission" date="2010-12" db="EMBL/GenBank/DDBJ databases">
        <title>Complete sequence of Desulfurispirillum indicum S5.</title>
        <authorList>
            <consortium name="US DOE Joint Genome Institute"/>
            <person name="Lucas S."/>
            <person name="Copeland A."/>
            <person name="Lapidus A."/>
            <person name="Cheng J.-F."/>
            <person name="Goodwin L."/>
            <person name="Pitluck S."/>
            <person name="Chertkov O."/>
            <person name="Held B."/>
            <person name="Detter J.C."/>
            <person name="Han C."/>
            <person name="Tapia R."/>
            <person name="Land M."/>
            <person name="Hauser L."/>
            <person name="Kyrpides N."/>
            <person name="Ivanova N."/>
            <person name="Mikhailova N."/>
            <person name="Haggblom M."/>
            <person name="Rauschenbach I."/>
            <person name="Bini E."/>
            <person name="Woyke T."/>
        </authorList>
    </citation>
    <scope>NUCLEOTIDE SEQUENCE [LARGE SCALE GENOMIC DNA]</scope>
    <source>
        <strain evidence="7">ATCC BAA-1389 / DSM 22839 / S5</strain>
    </source>
</reference>
<evidence type="ECO:0000256" key="4">
    <source>
        <dbReference type="ARBA" id="ARBA00023136"/>
    </source>
</evidence>
<dbReference type="OrthoDB" id="5607838at2"/>
<comment type="subcellular location">
    <subcellularLocation>
        <location evidence="1">Cell outer membrane</location>
    </subcellularLocation>
</comment>
<keyword evidence="5" id="KW-0998">Cell outer membrane</keyword>
<evidence type="ECO:0000313" key="7">
    <source>
        <dbReference type="Proteomes" id="UP000002572"/>
    </source>
</evidence>
<dbReference type="Gene3D" id="1.20.1600.10">
    <property type="entry name" value="Outer membrane efflux proteins (OEP)"/>
    <property type="match status" value="1"/>
</dbReference>
<name>E6W4R4_DESIS</name>
<dbReference type="RefSeq" id="WP_013504681.1">
    <property type="nucleotide sequence ID" value="NC_014836.1"/>
</dbReference>
<organism evidence="6 7">
    <name type="scientific">Desulfurispirillum indicum (strain ATCC BAA-1389 / DSM 22839 / S5)</name>
    <dbReference type="NCBI Taxonomy" id="653733"/>
    <lineage>
        <taxon>Bacteria</taxon>
        <taxon>Pseudomonadati</taxon>
        <taxon>Chrysiogenota</taxon>
        <taxon>Chrysiogenia</taxon>
        <taxon>Chrysiogenales</taxon>
        <taxon>Chrysiogenaceae</taxon>
        <taxon>Desulfurispirillum</taxon>
    </lineage>
</organism>
<evidence type="ECO:0000313" key="6">
    <source>
        <dbReference type="EMBL" id="ADU64792.1"/>
    </source>
</evidence>